<evidence type="ECO:0000256" key="2">
    <source>
        <dbReference type="ARBA" id="ARBA00022898"/>
    </source>
</evidence>
<dbReference type="GO" id="GO:0008784">
    <property type="term" value="F:alanine racemase activity"/>
    <property type="evidence" value="ECO:0007669"/>
    <property type="project" value="UniProtKB-EC"/>
</dbReference>
<evidence type="ECO:0000256" key="3">
    <source>
        <dbReference type="ARBA" id="ARBA00023235"/>
    </source>
</evidence>
<feature type="domain" description="Alanine racemase C-terminal" evidence="4">
    <location>
        <begin position="226"/>
        <end position="347"/>
    </location>
</feature>
<dbReference type="SUPFAM" id="SSF51419">
    <property type="entry name" value="PLP-binding barrel"/>
    <property type="match status" value="1"/>
</dbReference>
<evidence type="ECO:0000313" key="6">
    <source>
        <dbReference type="Proteomes" id="UP001549099"/>
    </source>
</evidence>
<dbReference type="EMBL" id="JBEPLW010000002">
    <property type="protein sequence ID" value="MET3574862.1"/>
    <property type="molecule type" value="Genomic_DNA"/>
</dbReference>
<dbReference type="EC" id="5.1.1.1" evidence="5"/>
<dbReference type="InterPro" id="IPR000821">
    <property type="entry name" value="Ala_racemase"/>
</dbReference>
<dbReference type="InterPro" id="IPR009006">
    <property type="entry name" value="Ala_racemase/Decarboxylase_C"/>
</dbReference>
<comment type="cofactor">
    <cofactor evidence="1">
        <name>pyridoxal 5'-phosphate</name>
        <dbReference type="ChEBI" id="CHEBI:597326"/>
    </cofactor>
</comment>
<dbReference type="InterPro" id="IPR011079">
    <property type="entry name" value="Ala_racemase_C"/>
</dbReference>
<evidence type="ECO:0000313" key="5">
    <source>
        <dbReference type="EMBL" id="MET3574862.1"/>
    </source>
</evidence>
<accession>A0ABV2G9D5</accession>
<organism evidence="5 6">
    <name type="scientific">Bhargavaea ullalensis</name>
    <dbReference type="NCBI Taxonomy" id="1265685"/>
    <lineage>
        <taxon>Bacteria</taxon>
        <taxon>Bacillati</taxon>
        <taxon>Bacillota</taxon>
        <taxon>Bacilli</taxon>
        <taxon>Bacillales</taxon>
        <taxon>Caryophanaceae</taxon>
        <taxon>Bhargavaea</taxon>
    </lineage>
</organism>
<dbReference type="PRINTS" id="PR00992">
    <property type="entry name" value="ALARACEMASE"/>
</dbReference>
<dbReference type="SMART" id="SM01005">
    <property type="entry name" value="Ala_racemase_C"/>
    <property type="match status" value="1"/>
</dbReference>
<dbReference type="Proteomes" id="UP001549099">
    <property type="component" value="Unassembled WGS sequence"/>
</dbReference>
<dbReference type="RefSeq" id="WP_354195437.1">
    <property type="nucleotide sequence ID" value="NZ_JBEPLW010000002.1"/>
</dbReference>
<evidence type="ECO:0000259" key="4">
    <source>
        <dbReference type="SMART" id="SM01005"/>
    </source>
</evidence>
<sequence length="348" mass="39173">MPAVLEINRGRMLTKAAEVQKDAPVLAVVKNDAYNTGLPLAWRTFREAGIRAFATTSLREAVALRRMDPDCTLFLMNPVIDFDLLREYRIDMTLPSLDFYETHKERLHGIRLHLEYRNLLRRSGFETAEQMERVFLDKQADITGIWTHFAFADEPGAEHDREKRDWLGLLEQLSGHVRSLPFIHAQNSASYMLDGLLPGHTHVRPGILLYGSRPCSGIPESAVPNVITLSARVIQTIRLKKGESSGYCSAFRADEDCTVAVCDIGYGDGLLRTRARHDVMINGRRFPVAALMMSHLLVQTDDSVHAGDRVDLYSDELRVDHYTALGVGANSEQMSALNRMSLHTIIKE</sequence>
<keyword evidence="3 5" id="KW-0413">Isomerase</keyword>
<keyword evidence="2" id="KW-0663">Pyridoxal phosphate</keyword>
<comment type="caution">
    <text evidence="5">The sequence shown here is derived from an EMBL/GenBank/DDBJ whole genome shotgun (WGS) entry which is preliminary data.</text>
</comment>
<gene>
    <name evidence="5" type="ORF">ABID49_000744</name>
</gene>
<dbReference type="PANTHER" id="PTHR30511:SF0">
    <property type="entry name" value="ALANINE RACEMASE, CATABOLIC-RELATED"/>
    <property type="match status" value="1"/>
</dbReference>
<name>A0ABV2G9D5_9BACL</name>
<evidence type="ECO:0000256" key="1">
    <source>
        <dbReference type="ARBA" id="ARBA00001933"/>
    </source>
</evidence>
<keyword evidence="6" id="KW-1185">Reference proteome</keyword>
<proteinExistence type="predicted"/>
<dbReference type="Gene3D" id="3.20.20.10">
    <property type="entry name" value="Alanine racemase"/>
    <property type="match status" value="1"/>
</dbReference>
<dbReference type="InterPro" id="IPR029066">
    <property type="entry name" value="PLP-binding_barrel"/>
</dbReference>
<dbReference type="Gene3D" id="2.40.37.10">
    <property type="entry name" value="Lyase, Ornithine Decarboxylase, Chain A, domain 1"/>
    <property type="match status" value="1"/>
</dbReference>
<dbReference type="SUPFAM" id="SSF50621">
    <property type="entry name" value="Alanine racemase C-terminal domain-like"/>
    <property type="match status" value="1"/>
</dbReference>
<dbReference type="InterPro" id="IPR001608">
    <property type="entry name" value="Ala_racemase_N"/>
</dbReference>
<dbReference type="Pfam" id="PF00842">
    <property type="entry name" value="Ala_racemase_C"/>
    <property type="match status" value="1"/>
</dbReference>
<reference evidence="5 6" key="1">
    <citation type="submission" date="2024-06" db="EMBL/GenBank/DDBJ databases">
        <title>Genomic Encyclopedia of Type Strains, Phase IV (KMG-IV): sequencing the most valuable type-strain genomes for metagenomic binning, comparative biology and taxonomic classification.</title>
        <authorList>
            <person name="Goeker M."/>
        </authorList>
    </citation>
    <scope>NUCLEOTIDE SEQUENCE [LARGE SCALE GENOMIC DNA]</scope>
    <source>
        <strain evidence="5 6">DSM 26128</strain>
    </source>
</reference>
<dbReference type="PANTHER" id="PTHR30511">
    <property type="entry name" value="ALANINE RACEMASE"/>
    <property type="match status" value="1"/>
</dbReference>
<protein>
    <submittedName>
        <fullName evidence="5">Alanine racemase</fullName>
        <ecNumber evidence="5">5.1.1.1</ecNumber>
    </submittedName>
</protein>
<dbReference type="Pfam" id="PF01168">
    <property type="entry name" value="Ala_racemase_N"/>
    <property type="match status" value="1"/>
</dbReference>